<proteinExistence type="predicted"/>
<organism evidence="1 2">
    <name type="scientific">Scylla paramamosain</name>
    <name type="common">Mud crab</name>
    <dbReference type="NCBI Taxonomy" id="85552"/>
    <lineage>
        <taxon>Eukaryota</taxon>
        <taxon>Metazoa</taxon>
        <taxon>Ecdysozoa</taxon>
        <taxon>Arthropoda</taxon>
        <taxon>Crustacea</taxon>
        <taxon>Multicrustacea</taxon>
        <taxon>Malacostraca</taxon>
        <taxon>Eumalacostraca</taxon>
        <taxon>Eucarida</taxon>
        <taxon>Decapoda</taxon>
        <taxon>Pleocyemata</taxon>
        <taxon>Brachyura</taxon>
        <taxon>Eubrachyura</taxon>
        <taxon>Portunoidea</taxon>
        <taxon>Portunidae</taxon>
        <taxon>Portuninae</taxon>
        <taxon>Scylla</taxon>
    </lineage>
</organism>
<comment type="caution">
    <text evidence="1">The sequence shown here is derived from an EMBL/GenBank/DDBJ whole genome shotgun (WGS) entry which is preliminary data.</text>
</comment>
<sequence>MESSESSFYTTLVSESFMECPGEKGTHMVIIHGVPTHINVNLIEMTDGFHGLKRRMVGQKPGLQLLGVVTGKVPSEVHLLGLGHWRVERYTPEPDLCRHCSHWGHKEWHCQSAPWCKYCAGSHKSVQCLDKIKEGTKIPPHYCNCGGDHNTHSTLCTVRPQPHREPATDEVTRPRFMFRQAPPPQTNTWMNRPSFLSAAPLLSQPSCSTTGTSAAPAVFLLLPQHTATVPSASSTTVPQLAGTQDLPATNSTQHLMAVVNALAAKVDILSKTVSALSNQFATFKKQQQQCLVGHPLWPLPCVHQSREPRDTPGAPRGWFLLPLSQRTSHLRQTVMGMPLVNGRWSHAGRGAAPVPTASPEPDQGYVMSALQTLEEQMSHLTWDVDDVKTQEVGPRVPELRDYASHIFSCGDSSSWGMATYIRYGILITFREMGITEDTAVLSGEYAPTHVQGGRLDYVALINMPTYTAETLLVRSLLSDHFALETTFLVQSSPAMPRKHLTVPPSRMAGLVVHVVAWYSTAKGSADAEALYDSLLHTIEGFIATPRVLARTHTPRRWTYTTDPVILNCQKMLAAYQRRWQLNPADTESRDAMVTMAQHLTDLRQQKRRKYWVSFLDWMRTTQSLQEVWHHVNSVQGKPRQQVCDPDPASRARELVMQ</sequence>
<gene>
    <name evidence="1" type="ORF">O3P69_014933</name>
</gene>
<dbReference type="AlphaFoldDB" id="A0AAW0TZC5"/>
<protein>
    <submittedName>
        <fullName evidence="1">Uncharacterized protein</fullName>
    </submittedName>
</protein>
<evidence type="ECO:0000313" key="1">
    <source>
        <dbReference type="EMBL" id="KAK8392825.1"/>
    </source>
</evidence>
<reference evidence="1 2" key="1">
    <citation type="submission" date="2023-03" db="EMBL/GenBank/DDBJ databases">
        <title>High-quality genome of Scylla paramamosain provides insights in environmental adaptation.</title>
        <authorList>
            <person name="Zhang L."/>
        </authorList>
    </citation>
    <scope>NUCLEOTIDE SEQUENCE [LARGE SCALE GENOMIC DNA]</scope>
    <source>
        <strain evidence="1">LZ_2023a</strain>
        <tissue evidence="1">Muscle</tissue>
    </source>
</reference>
<keyword evidence="2" id="KW-1185">Reference proteome</keyword>
<accession>A0AAW0TZC5</accession>
<dbReference type="EMBL" id="JARAKH010000022">
    <property type="protein sequence ID" value="KAK8392825.1"/>
    <property type="molecule type" value="Genomic_DNA"/>
</dbReference>
<dbReference type="Proteomes" id="UP001487740">
    <property type="component" value="Unassembled WGS sequence"/>
</dbReference>
<name>A0AAW0TZC5_SCYPA</name>
<evidence type="ECO:0000313" key="2">
    <source>
        <dbReference type="Proteomes" id="UP001487740"/>
    </source>
</evidence>